<dbReference type="Pfam" id="PF19270">
    <property type="entry name" value="FBO_C"/>
    <property type="match status" value="1"/>
</dbReference>
<accession>M7SWT3</accession>
<feature type="region of interest" description="Disordered" evidence="2">
    <location>
        <begin position="1"/>
        <end position="125"/>
    </location>
</feature>
<feature type="region of interest" description="Disordered" evidence="2">
    <location>
        <begin position="300"/>
        <end position="324"/>
    </location>
</feature>
<keyword evidence="5" id="KW-1185">Reference proteome</keyword>
<dbReference type="GO" id="GO:0005737">
    <property type="term" value="C:cytoplasm"/>
    <property type="evidence" value="ECO:0007669"/>
    <property type="project" value="TreeGrafter"/>
</dbReference>
<feature type="compositionally biased region" description="Polar residues" evidence="2">
    <location>
        <begin position="490"/>
        <end position="502"/>
    </location>
</feature>
<feature type="region of interest" description="Disordered" evidence="2">
    <location>
        <begin position="481"/>
        <end position="509"/>
    </location>
</feature>
<dbReference type="eggNOG" id="KOG2997">
    <property type="taxonomic scope" value="Eukaryota"/>
</dbReference>
<feature type="domain" description="F-box" evidence="3">
    <location>
        <begin position="224"/>
        <end position="274"/>
    </location>
</feature>
<dbReference type="OMA" id="SWSQVFQ"/>
<dbReference type="Proteomes" id="UP000012174">
    <property type="component" value="Unassembled WGS sequence"/>
</dbReference>
<dbReference type="AlphaFoldDB" id="M7SWT3"/>
<evidence type="ECO:0000313" key="5">
    <source>
        <dbReference type="Proteomes" id="UP000012174"/>
    </source>
</evidence>
<dbReference type="GO" id="GO:0031146">
    <property type="term" value="P:SCF-dependent proteasomal ubiquitin-dependent protein catabolic process"/>
    <property type="evidence" value="ECO:0007669"/>
    <property type="project" value="TreeGrafter"/>
</dbReference>
<dbReference type="EMBL" id="KB706144">
    <property type="protein sequence ID" value="EMR69003.1"/>
    <property type="molecule type" value="Genomic_DNA"/>
</dbReference>
<dbReference type="KEGG" id="ela:UCREL1_3976"/>
<gene>
    <name evidence="4" type="ORF">UCREL1_3976</name>
</gene>
<protein>
    <submittedName>
        <fullName evidence="4">Putative f-box protein pof7 protein</fullName>
    </submittedName>
</protein>
<dbReference type="Gene3D" id="1.20.1280.50">
    <property type="match status" value="1"/>
</dbReference>
<feature type="compositionally biased region" description="Low complexity" evidence="2">
    <location>
        <begin position="49"/>
        <end position="59"/>
    </location>
</feature>
<dbReference type="PROSITE" id="PS50181">
    <property type="entry name" value="FBOX"/>
    <property type="match status" value="1"/>
</dbReference>
<reference evidence="5" key="1">
    <citation type="journal article" date="2013" name="Genome Announc.">
        <title>Draft genome sequence of the grapevine dieback fungus Eutypa lata UCR-EL1.</title>
        <authorList>
            <person name="Blanco-Ulate B."/>
            <person name="Rolshausen P.E."/>
            <person name="Cantu D."/>
        </authorList>
    </citation>
    <scope>NUCLEOTIDE SEQUENCE [LARGE SCALE GENOMIC DNA]</scope>
    <source>
        <strain evidence="5">UCR-EL1</strain>
    </source>
</reference>
<feature type="region of interest" description="Disordered" evidence="2">
    <location>
        <begin position="168"/>
        <end position="196"/>
    </location>
</feature>
<dbReference type="GO" id="GO:0019005">
    <property type="term" value="C:SCF ubiquitin ligase complex"/>
    <property type="evidence" value="ECO:0007669"/>
    <property type="project" value="TreeGrafter"/>
</dbReference>
<evidence type="ECO:0000259" key="3">
    <source>
        <dbReference type="PROSITE" id="PS50181"/>
    </source>
</evidence>
<dbReference type="HOGENOM" id="CLU_017706_0_0_1"/>
<keyword evidence="1" id="KW-0833">Ubl conjugation pathway</keyword>
<dbReference type="PANTHER" id="PTHR12874:SF9">
    <property type="entry name" value="F-BOX ONLY PROTEIN 48"/>
    <property type="match status" value="1"/>
</dbReference>
<feature type="compositionally biased region" description="Basic and acidic residues" evidence="2">
    <location>
        <begin position="14"/>
        <end position="26"/>
    </location>
</feature>
<organism evidence="4 5">
    <name type="scientific">Eutypa lata (strain UCR-EL1)</name>
    <name type="common">Grapevine dieback disease fungus</name>
    <name type="synonym">Eutypa armeniacae</name>
    <dbReference type="NCBI Taxonomy" id="1287681"/>
    <lineage>
        <taxon>Eukaryota</taxon>
        <taxon>Fungi</taxon>
        <taxon>Dikarya</taxon>
        <taxon>Ascomycota</taxon>
        <taxon>Pezizomycotina</taxon>
        <taxon>Sordariomycetes</taxon>
        <taxon>Xylariomycetidae</taxon>
        <taxon>Xylariales</taxon>
        <taxon>Diatrypaceae</taxon>
        <taxon>Eutypa</taxon>
    </lineage>
</organism>
<evidence type="ECO:0000256" key="2">
    <source>
        <dbReference type="SAM" id="MobiDB-lite"/>
    </source>
</evidence>
<dbReference type="PANTHER" id="PTHR12874">
    <property type="entry name" value="F-BOX ONLY PROTEIN 48-RELATED"/>
    <property type="match status" value="1"/>
</dbReference>
<dbReference type="Pfam" id="PF12937">
    <property type="entry name" value="F-box-like"/>
    <property type="match status" value="1"/>
</dbReference>
<dbReference type="SUPFAM" id="SSF81383">
    <property type="entry name" value="F-box domain"/>
    <property type="match status" value="1"/>
</dbReference>
<dbReference type="InterPro" id="IPR001810">
    <property type="entry name" value="F-box_dom"/>
</dbReference>
<dbReference type="OrthoDB" id="2117972at2759"/>
<feature type="compositionally biased region" description="Basic and acidic residues" evidence="2">
    <location>
        <begin position="101"/>
        <end position="121"/>
    </location>
</feature>
<dbReference type="InterPro" id="IPR036047">
    <property type="entry name" value="F-box-like_dom_sf"/>
</dbReference>
<evidence type="ECO:0000256" key="1">
    <source>
        <dbReference type="ARBA" id="ARBA00022786"/>
    </source>
</evidence>
<sequence>MDAPPSDQIQSELENFRKEWRAEVSARTKHPSSASQPPRPKTSHTQAGPSSPSSSSSKPPTRRTEPSHKKPVPSRTHNQLEDEDDYYYIQARAFDEPDPSSGRRPEDNDGEPKDKAKDKEPQSAIDFYEAAVEKETTGKLGDSLQLYRKAFRMDSRVDQIYKNKHFASAWRAKPPSSSNQAANPGPDAAEEGGPTLSLPDLIASFAETSIQGAPPEVEGVPPPPCPIAELPDEILIHILRDVAVADVGDFVRLARVCKRLAYLVATEDRIWRRVCLGSEFGFGGMHYHFQQGVAWEPLDPEPEPEPGIIDPNAHADSEPPGKHMTSFGTTAETAAHLAQLRRQREDESKLAATTALLHHSAYRSSWGLMFRSRPRVRFNGCYISTVNYIRAGQASGHQITWNSPVHIVTYYRYLRLFRDGAALSLLTTEEPAHVVPHLTREALALHHRGAAPHLPSAVVGQALKGRWRLSGCAGGDDGVVGGGGGGGQSVPGTSTTIESGGKTQAASAMTSSSTNLADVEGNLFIETEGVGKYIYRMDLTLRNAGTKGSGARNNKLAWKGFWSYNKLTDDWAEFSLKNDKPFFFSRVKSYGLGS</sequence>
<evidence type="ECO:0000313" key="4">
    <source>
        <dbReference type="EMBL" id="EMR69003.1"/>
    </source>
</evidence>
<dbReference type="InterPro" id="IPR045464">
    <property type="entry name" value="Hrt3/FBXO9_C"/>
</dbReference>
<proteinExistence type="predicted"/>
<dbReference type="STRING" id="1287681.M7SWT3"/>
<name>M7SWT3_EUTLA</name>